<organism evidence="1 2">
    <name type="scientific">Providencia alcalifaciens</name>
    <dbReference type="NCBI Taxonomy" id="126385"/>
    <lineage>
        <taxon>Bacteria</taxon>
        <taxon>Pseudomonadati</taxon>
        <taxon>Pseudomonadota</taxon>
        <taxon>Gammaproteobacteria</taxon>
        <taxon>Enterobacterales</taxon>
        <taxon>Morganellaceae</taxon>
        <taxon>Providencia</taxon>
    </lineage>
</organism>
<accession>A0A4R3NT89</accession>
<dbReference type="Proteomes" id="UP000295055">
    <property type="component" value="Unassembled WGS sequence"/>
</dbReference>
<reference evidence="1 2" key="1">
    <citation type="submission" date="2019-03" db="EMBL/GenBank/DDBJ databases">
        <title>Genomic analyses of the natural microbiome of Caenorhabditis elegans.</title>
        <authorList>
            <person name="Samuel B."/>
        </authorList>
    </citation>
    <scope>NUCLEOTIDE SEQUENCE [LARGE SCALE GENOMIC DNA]</scope>
    <source>
        <strain evidence="1 2">JUb102</strain>
    </source>
</reference>
<protein>
    <submittedName>
        <fullName evidence="1">Uncharacterized protein</fullName>
    </submittedName>
</protein>
<evidence type="ECO:0000313" key="1">
    <source>
        <dbReference type="EMBL" id="TCT38611.1"/>
    </source>
</evidence>
<dbReference type="EMBL" id="SMAS01000001">
    <property type="protein sequence ID" value="TCT38611.1"/>
    <property type="molecule type" value="Genomic_DNA"/>
</dbReference>
<dbReference type="AlphaFoldDB" id="A0A4R3NT89"/>
<evidence type="ECO:0000313" key="2">
    <source>
        <dbReference type="Proteomes" id="UP000295055"/>
    </source>
</evidence>
<proteinExistence type="predicted"/>
<name>A0A4R3NT89_9GAMM</name>
<comment type="caution">
    <text evidence="1">The sequence shown here is derived from an EMBL/GenBank/DDBJ whole genome shotgun (WGS) entry which is preliminary data.</text>
</comment>
<sequence length="65" mass="7497">MLASNQYVMLHEYKIEIIKPIIISIKIFYNSKIAIGVPTFPELHNQLINNKNIISIPIGGYLYYS</sequence>
<gene>
    <name evidence="1" type="ORF">EC835_101630</name>
</gene>